<proteinExistence type="predicted"/>
<evidence type="ECO:0000256" key="1">
    <source>
        <dbReference type="SAM" id="MobiDB-lite"/>
    </source>
</evidence>
<feature type="region of interest" description="Disordered" evidence="1">
    <location>
        <begin position="135"/>
        <end position="172"/>
    </location>
</feature>
<evidence type="ECO:0000313" key="3">
    <source>
        <dbReference type="Proteomes" id="UP000800096"/>
    </source>
</evidence>
<organism evidence="2 3">
    <name type="scientific">Ampelomyces quisqualis</name>
    <name type="common">Powdery mildew agent</name>
    <dbReference type="NCBI Taxonomy" id="50730"/>
    <lineage>
        <taxon>Eukaryota</taxon>
        <taxon>Fungi</taxon>
        <taxon>Dikarya</taxon>
        <taxon>Ascomycota</taxon>
        <taxon>Pezizomycotina</taxon>
        <taxon>Dothideomycetes</taxon>
        <taxon>Pleosporomycetidae</taxon>
        <taxon>Pleosporales</taxon>
        <taxon>Pleosporineae</taxon>
        <taxon>Phaeosphaeriaceae</taxon>
        <taxon>Ampelomyces</taxon>
    </lineage>
</organism>
<feature type="compositionally biased region" description="Polar residues" evidence="1">
    <location>
        <begin position="10"/>
        <end position="20"/>
    </location>
</feature>
<dbReference type="AlphaFoldDB" id="A0A6A5QEM7"/>
<protein>
    <submittedName>
        <fullName evidence="2">Uncharacterized protein</fullName>
    </submittedName>
</protein>
<name>A0A6A5QEM7_AMPQU</name>
<sequence>MATEYDDSNRTPTPHSTRSSLESLHIAALSQRSSGSIAMVYIVTDIIYPTASDFSLSRGVFKIDSVHSSSRNANARAKKIIYDGGQVDGGQYKVDTDKIIEEVERGLFTGIGIGGKGDGGKGSCYARKCQVEGKIVDEDSEDESEESEDKGAGEERHGEGRDGDTDGDVQMG</sequence>
<dbReference type="OrthoDB" id="3766329at2759"/>
<dbReference type="Proteomes" id="UP000800096">
    <property type="component" value="Unassembled WGS sequence"/>
</dbReference>
<keyword evidence="3" id="KW-1185">Reference proteome</keyword>
<feature type="compositionally biased region" description="Basic and acidic residues" evidence="1">
    <location>
        <begin position="149"/>
        <end position="164"/>
    </location>
</feature>
<feature type="region of interest" description="Disordered" evidence="1">
    <location>
        <begin position="1"/>
        <end position="20"/>
    </location>
</feature>
<reference evidence="2" key="1">
    <citation type="journal article" date="2020" name="Stud. Mycol.">
        <title>101 Dothideomycetes genomes: a test case for predicting lifestyles and emergence of pathogens.</title>
        <authorList>
            <person name="Haridas S."/>
            <person name="Albert R."/>
            <person name="Binder M."/>
            <person name="Bloem J."/>
            <person name="Labutti K."/>
            <person name="Salamov A."/>
            <person name="Andreopoulos B."/>
            <person name="Baker S."/>
            <person name="Barry K."/>
            <person name="Bills G."/>
            <person name="Bluhm B."/>
            <person name="Cannon C."/>
            <person name="Castanera R."/>
            <person name="Culley D."/>
            <person name="Daum C."/>
            <person name="Ezra D."/>
            <person name="Gonzalez J."/>
            <person name="Henrissat B."/>
            <person name="Kuo A."/>
            <person name="Liang C."/>
            <person name="Lipzen A."/>
            <person name="Lutzoni F."/>
            <person name="Magnuson J."/>
            <person name="Mondo S."/>
            <person name="Nolan M."/>
            <person name="Ohm R."/>
            <person name="Pangilinan J."/>
            <person name="Park H.-J."/>
            <person name="Ramirez L."/>
            <person name="Alfaro M."/>
            <person name="Sun H."/>
            <person name="Tritt A."/>
            <person name="Yoshinaga Y."/>
            <person name="Zwiers L.-H."/>
            <person name="Turgeon B."/>
            <person name="Goodwin S."/>
            <person name="Spatafora J."/>
            <person name="Crous P."/>
            <person name="Grigoriev I."/>
        </authorList>
    </citation>
    <scope>NUCLEOTIDE SEQUENCE</scope>
    <source>
        <strain evidence="2">HMLAC05119</strain>
    </source>
</reference>
<accession>A0A6A5QEM7</accession>
<evidence type="ECO:0000313" key="2">
    <source>
        <dbReference type="EMBL" id="KAF1913782.1"/>
    </source>
</evidence>
<feature type="compositionally biased region" description="Acidic residues" evidence="1">
    <location>
        <begin position="138"/>
        <end position="148"/>
    </location>
</feature>
<gene>
    <name evidence="2" type="ORF">BDU57DRAFT_322628</name>
</gene>
<dbReference type="EMBL" id="ML979138">
    <property type="protein sequence ID" value="KAF1913782.1"/>
    <property type="molecule type" value="Genomic_DNA"/>
</dbReference>